<evidence type="ECO:0000313" key="9">
    <source>
        <dbReference type="Proteomes" id="UP001201262"/>
    </source>
</evidence>
<evidence type="ECO:0000256" key="3">
    <source>
        <dbReference type="ARBA" id="ARBA00024226"/>
    </source>
</evidence>
<dbReference type="InterPro" id="IPR016161">
    <property type="entry name" value="Ald_DH/histidinol_DH"/>
</dbReference>
<name>A0AAD4L6H6_9EURO</name>
<keyword evidence="9" id="KW-1185">Reference proteome</keyword>
<dbReference type="FunFam" id="3.40.309.10:FF:000009">
    <property type="entry name" value="Aldehyde dehydrogenase A"/>
    <property type="match status" value="1"/>
</dbReference>
<evidence type="ECO:0000313" key="8">
    <source>
        <dbReference type="EMBL" id="KAH8706021.1"/>
    </source>
</evidence>
<evidence type="ECO:0000256" key="5">
    <source>
        <dbReference type="PROSITE-ProRule" id="PRU10007"/>
    </source>
</evidence>
<dbReference type="CDD" id="cd07106">
    <property type="entry name" value="ALDH_AldA-AAD23400"/>
    <property type="match status" value="1"/>
</dbReference>
<dbReference type="InterPro" id="IPR015590">
    <property type="entry name" value="Aldehyde_DH_dom"/>
</dbReference>
<dbReference type="AlphaFoldDB" id="A0AAD4L6H6"/>
<dbReference type="PANTHER" id="PTHR11699">
    <property type="entry name" value="ALDEHYDE DEHYDROGENASE-RELATED"/>
    <property type="match status" value="1"/>
</dbReference>
<dbReference type="InterPro" id="IPR016163">
    <property type="entry name" value="Ald_DH_C"/>
</dbReference>
<feature type="domain" description="Aldehyde dehydrogenase" evidence="7">
    <location>
        <begin position="27"/>
        <end position="472"/>
    </location>
</feature>
<dbReference type="FunFam" id="3.40.605.10:FF:000007">
    <property type="entry name" value="NAD/NADP-dependent betaine aldehyde dehydrogenase"/>
    <property type="match status" value="1"/>
</dbReference>
<comment type="similarity">
    <text evidence="1 6">Belongs to the aldehyde dehydrogenase family.</text>
</comment>
<dbReference type="SUPFAM" id="SSF53720">
    <property type="entry name" value="ALDH-like"/>
    <property type="match status" value="1"/>
</dbReference>
<evidence type="ECO:0000256" key="2">
    <source>
        <dbReference type="ARBA" id="ARBA00023002"/>
    </source>
</evidence>
<dbReference type="Proteomes" id="UP001201262">
    <property type="component" value="Unassembled WGS sequence"/>
</dbReference>
<evidence type="ECO:0000256" key="4">
    <source>
        <dbReference type="ARBA" id="ARBA00049194"/>
    </source>
</evidence>
<sequence length="479" mass="52072">MATIKFGALGFDKFYNVINGELKETAATRHSINPATSDPNPEVPLSTPIDVEEAIAAARAAFPGWAKTQWVARRDAILQFAGALEKNTDDFATLLTREQGKPPQIALGEIANGIRWLRGIANLDLPSEVVNKDATTQIVIKYVPLGVSVAIVPWNYPVMLACGKIAASLLTGNSIILKVSPFTPYCGLKMAELAQSFFPAGVFQALSGDDRLGPWLTSHPGIDKISFTGSTATGKKVMESASKNLTRVTLELGGNDAAIVCSDADIDSAVPKIATLSFLNSGQICVAIKRVYVHESIYNEFRDKIVAYTRSIQVGVEKDAFMGPLQNKVQYDRVQEHLDDIKRQNYHVPTGNHDFQTVGYFINPTIVDNPADDSRIVQEEPFGPILPLLSWSNEEEVIRRANSSCMGLGASVWSTDPGVAARIAEHLEAGSVWINSHLDIEPNIPFAGHKSSGIGCEWGVEGLKGFCNIKAIYFKQDMP</sequence>
<dbReference type="EC" id="1.2.1.3" evidence="3"/>
<dbReference type="RefSeq" id="XP_046078642.1">
    <property type="nucleotide sequence ID" value="XM_046210285.1"/>
</dbReference>
<dbReference type="InterPro" id="IPR016162">
    <property type="entry name" value="Ald_DH_N"/>
</dbReference>
<accession>A0AAD4L6H6</accession>
<dbReference type="GO" id="GO:0004029">
    <property type="term" value="F:aldehyde dehydrogenase (NAD+) activity"/>
    <property type="evidence" value="ECO:0007669"/>
    <property type="project" value="UniProtKB-EC"/>
</dbReference>
<keyword evidence="2 6" id="KW-0560">Oxidoreductase</keyword>
<evidence type="ECO:0000256" key="1">
    <source>
        <dbReference type="ARBA" id="ARBA00009986"/>
    </source>
</evidence>
<dbReference type="Gene3D" id="3.40.309.10">
    <property type="entry name" value="Aldehyde Dehydrogenase, Chain A, domain 2"/>
    <property type="match status" value="1"/>
</dbReference>
<evidence type="ECO:0000256" key="6">
    <source>
        <dbReference type="RuleBase" id="RU003345"/>
    </source>
</evidence>
<proteinExistence type="inferred from homology"/>
<dbReference type="EMBL" id="JAJTJA010000001">
    <property type="protein sequence ID" value="KAH8706021.1"/>
    <property type="molecule type" value="Genomic_DNA"/>
</dbReference>
<dbReference type="Gene3D" id="3.40.605.10">
    <property type="entry name" value="Aldehyde Dehydrogenase, Chain A, domain 1"/>
    <property type="match status" value="1"/>
</dbReference>
<dbReference type="InterPro" id="IPR016160">
    <property type="entry name" value="Ald_DH_CS_CYS"/>
</dbReference>
<dbReference type="PROSITE" id="PS00070">
    <property type="entry name" value="ALDEHYDE_DEHYDR_CYS"/>
    <property type="match status" value="1"/>
</dbReference>
<dbReference type="Pfam" id="PF00171">
    <property type="entry name" value="Aldedh"/>
    <property type="match status" value="1"/>
</dbReference>
<comment type="catalytic activity">
    <reaction evidence="4">
        <text>an aldehyde + NAD(+) + H2O = a carboxylate + NADH + 2 H(+)</text>
        <dbReference type="Rhea" id="RHEA:16185"/>
        <dbReference type="ChEBI" id="CHEBI:15377"/>
        <dbReference type="ChEBI" id="CHEBI:15378"/>
        <dbReference type="ChEBI" id="CHEBI:17478"/>
        <dbReference type="ChEBI" id="CHEBI:29067"/>
        <dbReference type="ChEBI" id="CHEBI:57540"/>
        <dbReference type="ChEBI" id="CHEBI:57945"/>
        <dbReference type="EC" id="1.2.1.3"/>
    </reaction>
</comment>
<comment type="caution">
    <text evidence="8">The sequence shown here is derived from an EMBL/GenBank/DDBJ whole genome shotgun (WGS) entry which is preliminary data.</text>
</comment>
<dbReference type="GeneID" id="70240572"/>
<organism evidence="8 9">
    <name type="scientific">Talaromyces proteolyticus</name>
    <dbReference type="NCBI Taxonomy" id="1131652"/>
    <lineage>
        <taxon>Eukaryota</taxon>
        <taxon>Fungi</taxon>
        <taxon>Dikarya</taxon>
        <taxon>Ascomycota</taxon>
        <taxon>Pezizomycotina</taxon>
        <taxon>Eurotiomycetes</taxon>
        <taxon>Eurotiomycetidae</taxon>
        <taxon>Eurotiales</taxon>
        <taxon>Trichocomaceae</taxon>
        <taxon>Talaromyces</taxon>
        <taxon>Talaromyces sect. Bacilispori</taxon>
    </lineage>
</organism>
<dbReference type="PROSITE" id="PS00687">
    <property type="entry name" value="ALDEHYDE_DEHYDR_GLU"/>
    <property type="match status" value="1"/>
</dbReference>
<protein>
    <recommendedName>
        <fullName evidence="3">aldehyde dehydrogenase (NAD(+))</fullName>
        <ecNumber evidence="3">1.2.1.3</ecNumber>
    </recommendedName>
</protein>
<feature type="active site" evidence="5">
    <location>
        <position position="251"/>
    </location>
</feature>
<dbReference type="InterPro" id="IPR044086">
    <property type="entry name" value="LUC3-like"/>
</dbReference>
<dbReference type="InterPro" id="IPR029510">
    <property type="entry name" value="Ald_DH_CS_GLU"/>
</dbReference>
<evidence type="ECO:0000259" key="7">
    <source>
        <dbReference type="Pfam" id="PF00171"/>
    </source>
</evidence>
<reference evidence="8" key="1">
    <citation type="submission" date="2021-12" db="EMBL/GenBank/DDBJ databases">
        <title>Convergent genome expansion in fungi linked to evolution of root-endophyte symbiosis.</title>
        <authorList>
            <consortium name="DOE Joint Genome Institute"/>
            <person name="Ke Y.-H."/>
            <person name="Bonito G."/>
            <person name="Liao H.-L."/>
            <person name="Looney B."/>
            <person name="Rojas-Flechas A."/>
            <person name="Nash J."/>
            <person name="Hameed K."/>
            <person name="Schadt C."/>
            <person name="Martin F."/>
            <person name="Crous P.W."/>
            <person name="Miettinen O."/>
            <person name="Magnuson J.K."/>
            <person name="Labbe J."/>
            <person name="Jacobson D."/>
            <person name="Doktycz M.J."/>
            <person name="Veneault-Fourrey C."/>
            <person name="Kuo A."/>
            <person name="Mondo S."/>
            <person name="Calhoun S."/>
            <person name="Riley R."/>
            <person name="Ohm R."/>
            <person name="LaButti K."/>
            <person name="Andreopoulos B."/>
            <person name="Pangilinan J."/>
            <person name="Nolan M."/>
            <person name="Tritt A."/>
            <person name="Clum A."/>
            <person name="Lipzen A."/>
            <person name="Daum C."/>
            <person name="Barry K."/>
            <person name="Grigoriev I.V."/>
            <person name="Vilgalys R."/>
        </authorList>
    </citation>
    <scope>NUCLEOTIDE SEQUENCE</scope>
    <source>
        <strain evidence="8">PMI_201</strain>
    </source>
</reference>
<gene>
    <name evidence="8" type="ORF">BGW36DRAFT_285040</name>
</gene>